<comment type="caution">
    <text evidence="1">The sequence shown here is derived from an EMBL/GenBank/DDBJ whole genome shotgun (WGS) entry which is preliminary data.</text>
</comment>
<proteinExistence type="predicted"/>
<organism evidence="1 2">
    <name type="scientific">Tetragonisca angustula</name>
    <dbReference type="NCBI Taxonomy" id="166442"/>
    <lineage>
        <taxon>Eukaryota</taxon>
        <taxon>Metazoa</taxon>
        <taxon>Ecdysozoa</taxon>
        <taxon>Arthropoda</taxon>
        <taxon>Hexapoda</taxon>
        <taxon>Insecta</taxon>
        <taxon>Pterygota</taxon>
        <taxon>Neoptera</taxon>
        <taxon>Endopterygota</taxon>
        <taxon>Hymenoptera</taxon>
        <taxon>Apocrita</taxon>
        <taxon>Aculeata</taxon>
        <taxon>Apoidea</taxon>
        <taxon>Anthophila</taxon>
        <taxon>Apidae</taxon>
        <taxon>Tetragonisca</taxon>
    </lineage>
</organism>
<evidence type="ECO:0000313" key="2">
    <source>
        <dbReference type="Proteomes" id="UP001432146"/>
    </source>
</evidence>
<dbReference type="EMBL" id="JAWNGG020000014">
    <property type="protein sequence ID" value="KAK9309110.1"/>
    <property type="molecule type" value="Genomic_DNA"/>
</dbReference>
<reference evidence="1 2" key="1">
    <citation type="submission" date="2024-05" db="EMBL/GenBank/DDBJ databases">
        <title>The nuclear and mitochondrial genome assemblies of Tetragonisca angustula (Apidae: Meliponini), a tiny yet remarkable pollinator in the Neotropics.</title>
        <authorList>
            <person name="Ferrari R."/>
            <person name="Ricardo P.C."/>
            <person name="Dias F.C."/>
            <person name="Araujo N.S."/>
            <person name="Soares D.O."/>
            <person name="Zhou Q.-S."/>
            <person name="Zhu C.-D."/>
            <person name="Coutinho L."/>
            <person name="Airas M.C."/>
            <person name="Batista T.M."/>
        </authorList>
    </citation>
    <scope>NUCLEOTIDE SEQUENCE [LARGE SCALE GENOMIC DNA]</scope>
    <source>
        <strain evidence="1">ASF017062</strain>
        <tissue evidence="1">Abdomen</tissue>
    </source>
</reference>
<protein>
    <submittedName>
        <fullName evidence="1">Uncharacterized protein</fullName>
    </submittedName>
</protein>
<evidence type="ECO:0000313" key="1">
    <source>
        <dbReference type="EMBL" id="KAK9309110.1"/>
    </source>
</evidence>
<dbReference type="Proteomes" id="UP001432146">
    <property type="component" value="Unassembled WGS sequence"/>
</dbReference>
<gene>
    <name evidence="1" type="ORF">QLX08_001075</name>
</gene>
<name>A0AAW1AGJ8_9HYME</name>
<sequence length="95" mass="10996">MIHTSDISKDFILNKAVRDATNILLGPYKPVEPTPAYYESKFKTINHIKDKWISHSQDFLLRMATIAWDFLNILDIFQNNLLNQSTEADISNNNI</sequence>
<keyword evidence="2" id="KW-1185">Reference proteome</keyword>
<accession>A0AAW1AGJ8</accession>
<dbReference type="AlphaFoldDB" id="A0AAW1AGJ8"/>